<dbReference type="GO" id="GO:0000030">
    <property type="term" value="F:mannosyltransferase activity"/>
    <property type="evidence" value="ECO:0007669"/>
    <property type="project" value="InterPro"/>
</dbReference>
<evidence type="ECO:0000256" key="10">
    <source>
        <dbReference type="ARBA" id="ARBA00093644"/>
    </source>
</evidence>
<evidence type="ECO:0000256" key="8">
    <source>
        <dbReference type="ARBA" id="ARBA00023136"/>
    </source>
</evidence>
<evidence type="ECO:0000256" key="9">
    <source>
        <dbReference type="ARBA" id="ARBA00093617"/>
    </source>
</evidence>
<dbReference type="Proteomes" id="UP000321172">
    <property type="component" value="Chromosome"/>
</dbReference>
<protein>
    <recommendedName>
        <fullName evidence="9">Polyprenol-phosphate-mannose--protein mannosyltransferase</fullName>
    </recommendedName>
    <alternativeName>
        <fullName evidence="10">Protein O-mannosyltransferase</fullName>
    </alternativeName>
</protein>
<name>A0A5B8RZC1_9SPHN</name>
<feature type="transmembrane region" description="Helical" evidence="11">
    <location>
        <begin position="13"/>
        <end position="30"/>
    </location>
</feature>
<dbReference type="InterPro" id="IPR027005">
    <property type="entry name" value="PMT-like"/>
</dbReference>
<dbReference type="PANTHER" id="PTHR10050">
    <property type="entry name" value="DOLICHYL-PHOSPHATE-MANNOSE--PROTEIN MANNOSYLTRANSFERASE"/>
    <property type="match status" value="1"/>
</dbReference>
<dbReference type="RefSeq" id="WP_147088800.1">
    <property type="nucleotide sequence ID" value="NZ_BAABJD010000002.1"/>
</dbReference>
<keyword evidence="6 11" id="KW-0812">Transmembrane</keyword>
<evidence type="ECO:0000259" key="12">
    <source>
        <dbReference type="Pfam" id="PF02366"/>
    </source>
</evidence>
<gene>
    <name evidence="13" type="ORF">FRF71_01005</name>
</gene>
<comment type="similarity">
    <text evidence="3">Belongs to the glycosyltransferase 39 family.</text>
</comment>
<accession>A0A5B8RZC1</accession>
<evidence type="ECO:0000256" key="7">
    <source>
        <dbReference type="ARBA" id="ARBA00022989"/>
    </source>
</evidence>
<dbReference type="OrthoDB" id="9776737at2"/>
<comment type="subcellular location">
    <subcellularLocation>
        <location evidence="1">Endomembrane system</location>
        <topology evidence="1">Multi-pass membrane protein</topology>
    </subcellularLocation>
</comment>
<keyword evidence="4" id="KW-0328">Glycosyltransferase</keyword>
<feature type="transmembrane region" description="Helical" evidence="11">
    <location>
        <begin position="329"/>
        <end position="348"/>
    </location>
</feature>
<feature type="transmembrane region" description="Helical" evidence="11">
    <location>
        <begin position="111"/>
        <end position="128"/>
    </location>
</feature>
<dbReference type="EMBL" id="CP042345">
    <property type="protein sequence ID" value="QEA14819.1"/>
    <property type="molecule type" value="Genomic_DNA"/>
</dbReference>
<feature type="transmembrane region" description="Helical" evidence="11">
    <location>
        <begin position="84"/>
        <end position="105"/>
    </location>
</feature>
<proteinExistence type="inferred from homology"/>
<feature type="transmembrane region" description="Helical" evidence="11">
    <location>
        <begin position="354"/>
        <end position="373"/>
    </location>
</feature>
<dbReference type="KEGG" id="ngf:FRF71_01005"/>
<dbReference type="Pfam" id="PF02366">
    <property type="entry name" value="PMT"/>
    <property type="match status" value="1"/>
</dbReference>
<dbReference type="InterPro" id="IPR003342">
    <property type="entry name" value="ArnT-like_N"/>
</dbReference>
<evidence type="ECO:0000256" key="6">
    <source>
        <dbReference type="ARBA" id="ARBA00022692"/>
    </source>
</evidence>
<evidence type="ECO:0000256" key="2">
    <source>
        <dbReference type="ARBA" id="ARBA00004922"/>
    </source>
</evidence>
<evidence type="ECO:0000256" key="1">
    <source>
        <dbReference type="ARBA" id="ARBA00004127"/>
    </source>
</evidence>
<organism evidence="13 14">
    <name type="scientific">Novosphingobium ginsenosidimutans</name>
    <dbReference type="NCBI Taxonomy" id="1176536"/>
    <lineage>
        <taxon>Bacteria</taxon>
        <taxon>Pseudomonadati</taxon>
        <taxon>Pseudomonadota</taxon>
        <taxon>Alphaproteobacteria</taxon>
        <taxon>Sphingomonadales</taxon>
        <taxon>Sphingomonadaceae</taxon>
        <taxon>Novosphingobium</taxon>
    </lineage>
</organism>
<dbReference type="AlphaFoldDB" id="A0A5B8RZC1"/>
<reference evidence="13 14" key="1">
    <citation type="journal article" date="2013" name="J. Microbiol. Biotechnol.">
        <title>Novosphingobium ginsenosidimutans sp. nov., with the ability to convert ginsenoside.</title>
        <authorList>
            <person name="Kim J.K."/>
            <person name="He D."/>
            <person name="Liu Q.M."/>
            <person name="Park H.Y."/>
            <person name="Jung M.S."/>
            <person name="Yoon M.H."/>
            <person name="Kim S.C."/>
            <person name="Im W.T."/>
        </authorList>
    </citation>
    <scope>NUCLEOTIDE SEQUENCE [LARGE SCALE GENOMIC DNA]</scope>
    <source>
        <strain evidence="13 14">FW-6</strain>
    </source>
</reference>
<keyword evidence="7 11" id="KW-1133">Transmembrane helix</keyword>
<evidence type="ECO:0000256" key="5">
    <source>
        <dbReference type="ARBA" id="ARBA00022679"/>
    </source>
</evidence>
<dbReference type="UniPathway" id="UPA00378"/>
<feature type="transmembrane region" description="Helical" evidence="11">
    <location>
        <begin position="385"/>
        <end position="405"/>
    </location>
</feature>
<evidence type="ECO:0000313" key="14">
    <source>
        <dbReference type="Proteomes" id="UP000321172"/>
    </source>
</evidence>
<comment type="pathway">
    <text evidence="2">Protein modification; protein glycosylation.</text>
</comment>
<sequence length="427" mass="48512">MVAAPRFTSEQDPADWCAVIAIFFLALLWWRLGIPSQIYFDEVHYINAARHQNQGLRFNPEHPVLGKTIIAAAIRWLGDTPLNWRIPSAISGAIGLYALGRLVWFVTGRRLVTLAAMFLVATDFAWFVQSRIAMLDMFMAMFGMIGLWLAASAVRLPGQARWRLALAGVAMGLSLGAKWSVAPLLIVPGLVFLGWKLRDCGLRGLYLRAGGPVPGITVIEAGVWLGLVPLVVYWLTFWPAFHWAKDPVNPWDPIGWHAYMLQLQDSVTKPHPYRSYWYQWVGNWRAIWFLYQPVDGAQRGILLVGNPFTMLAGLAALAWCLWAGWRGRIEAWVFAGLYAVQIAFWALSSKPVQFYYHYLLPGTFLMVCLALALEALWHRTDRWRWLAAGALALSLGMFIHFYPILSAAKLCCGRPSFEEWMWLRSWR</sequence>
<feature type="transmembrane region" description="Helical" evidence="11">
    <location>
        <begin position="135"/>
        <end position="156"/>
    </location>
</feature>
<evidence type="ECO:0000256" key="11">
    <source>
        <dbReference type="SAM" id="Phobius"/>
    </source>
</evidence>
<evidence type="ECO:0000313" key="13">
    <source>
        <dbReference type="EMBL" id="QEA14819.1"/>
    </source>
</evidence>
<evidence type="ECO:0000256" key="3">
    <source>
        <dbReference type="ARBA" id="ARBA00007222"/>
    </source>
</evidence>
<evidence type="ECO:0000256" key="4">
    <source>
        <dbReference type="ARBA" id="ARBA00022676"/>
    </source>
</evidence>
<keyword evidence="14" id="KW-1185">Reference proteome</keyword>
<dbReference type="GO" id="GO:0012505">
    <property type="term" value="C:endomembrane system"/>
    <property type="evidence" value="ECO:0007669"/>
    <property type="project" value="UniProtKB-SubCell"/>
</dbReference>
<dbReference type="GO" id="GO:0016020">
    <property type="term" value="C:membrane"/>
    <property type="evidence" value="ECO:0007669"/>
    <property type="project" value="InterPro"/>
</dbReference>
<feature type="transmembrane region" description="Helical" evidence="11">
    <location>
        <begin position="300"/>
        <end position="322"/>
    </location>
</feature>
<keyword evidence="5 13" id="KW-0808">Transferase</keyword>
<keyword evidence="8 11" id="KW-0472">Membrane</keyword>
<feature type="transmembrane region" description="Helical" evidence="11">
    <location>
        <begin position="216"/>
        <end position="241"/>
    </location>
</feature>
<dbReference type="PANTHER" id="PTHR10050:SF46">
    <property type="entry name" value="PROTEIN O-MANNOSYL-TRANSFERASE 2"/>
    <property type="match status" value="1"/>
</dbReference>
<dbReference type="GO" id="GO:0006493">
    <property type="term" value="P:protein O-linked glycosylation"/>
    <property type="evidence" value="ECO:0007669"/>
    <property type="project" value="InterPro"/>
</dbReference>
<feature type="domain" description="ArnT-like N-terminal" evidence="12">
    <location>
        <begin position="85"/>
        <end position="242"/>
    </location>
</feature>